<comment type="similarity">
    <text evidence="2 4">Belongs to the Mediator complex subunit 11 family.</text>
</comment>
<protein>
    <recommendedName>
        <fullName evidence="4">Mediator of RNA polymerase II transcription subunit 11</fullName>
    </recommendedName>
    <alternativeName>
        <fullName evidence="4">Mediator complex subunit 11</fullName>
    </alternativeName>
</protein>
<keyword evidence="4" id="KW-0805">Transcription regulation</keyword>
<evidence type="ECO:0000313" key="6">
    <source>
        <dbReference type="EMBL" id="KAK5093299.1"/>
    </source>
</evidence>
<comment type="subcellular location">
    <subcellularLocation>
        <location evidence="1 4">Nucleus</location>
    </subcellularLocation>
</comment>
<keyword evidence="7" id="KW-1185">Reference proteome</keyword>
<evidence type="ECO:0000256" key="1">
    <source>
        <dbReference type="ARBA" id="ARBA00004123"/>
    </source>
</evidence>
<proteinExistence type="inferred from homology"/>
<sequence length="174" mass="18990">MSARTNDNARGPTHVSSEGRIKELNAIDHDISQLLACASKAIGLLPNEDYDEPNPRLEDVKDKFQQASSDYYATLSSVEVRLRRQIYALDEAGLITKGTRQDADRATSMNEDQTSRRAGGGSLDSSWLNARAKDSSGQALKREALDDAKQFLRKSGIEVEGARSDAMEVDTGNG</sequence>
<gene>
    <name evidence="4" type="primary">MED11</name>
    <name evidence="6" type="ORF">LTR24_004419</name>
</gene>
<keyword evidence="4" id="KW-0010">Activator</keyword>
<evidence type="ECO:0000256" key="3">
    <source>
        <dbReference type="ARBA" id="ARBA00023242"/>
    </source>
</evidence>
<keyword evidence="3 4" id="KW-0539">Nucleus</keyword>
<feature type="region of interest" description="Disordered" evidence="5">
    <location>
        <begin position="1"/>
        <end position="21"/>
    </location>
</feature>
<accession>A0ABR0KC24</accession>
<feature type="region of interest" description="Disordered" evidence="5">
    <location>
        <begin position="97"/>
        <end position="141"/>
    </location>
</feature>
<dbReference type="InterPro" id="IPR019404">
    <property type="entry name" value="Mediator_Med11"/>
</dbReference>
<comment type="subunit">
    <text evidence="4">Component of the Mediator complex.</text>
</comment>
<evidence type="ECO:0000256" key="2">
    <source>
        <dbReference type="ARBA" id="ARBA00008186"/>
    </source>
</evidence>
<dbReference type="Proteomes" id="UP001345013">
    <property type="component" value="Unassembled WGS sequence"/>
</dbReference>
<dbReference type="Gene3D" id="1.10.287.3490">
    <property type="match status" value="1"/>
</dbReference>
<dbReference type="Pfam" id="PF10280">
    <property type="entry name" value="Med11"/>
    <property type="match status" value="1"/>
</dbReference>
<evidence type="ECO:0000256" key="4">
    <source>
        <dbReference type="RuleBase" id="RU364147"/>
    </source>
</evidence>
<comment type="function">
    <text evidence="4">Component of the Mediator complex, a coactivator involved in the regulated transcription of nearly all RNA polymerase II-dependent genes. Mediator functions as a bridge to convey information from gene-specific regulatory proteins to the basal RNA polymerase II transcription machinery. Mediator is recruited to promoters by direct interactions with regulatory proteins and serves as a scaffold for the assembly of a functional pre-initiation complex with RNA polymerase II and the general transcription factors.</text>
</comment>
<evidence type="ECO:0000313" key="7">
    <source>
        <dbReference type="Proteomes" id="UP001345013"/>
    </source>
</evidence>
<dbReference type="EMBL" id="JAVRRG010000045">
    <property type="protein sequence ID" value="KAK5093299.1"/>
    <property type="molecule type" value="Genomic_DNA"/>
</dbReference>
<organism evidence="6 7">
    <name type="scientific">Lithohypha guttulata</name>
    <dbReference type="NCBI Taxonomy" id="1690604"/>
    <lineage>
        <taxon>Eukaryota</taxon>
        <taxon>Fungi</taxon>
        <taxon>Dikarya</taxon>
        <taxon>Ascomycota</taxon>
        <taxon>Pezizomycotina</taxon>
        <taxon>Eurotiomycetes</taxon>
        <taxon>Chaetothyriomycetidae</taxon>
        <taxon>Chaetothyriales</taxon>
        <taxon>Trichomeriaceae</taxon>
        <taxon>Lithohypha</taxon>
    </lineage>
</organism>
<name>A0ABR0KC24_9EURO</name>
<evidence type="ECO:0000256" key="5">
    <source>
        <dbReference type="SAM" id="MobiDB-lite"/>
    </source>
</evidence>
<reference evidence="6 7" key="1">
    <citation type="submission" date="2023-08" db="EMBL/GenBank/DDBJ databases">
        <title>Black Yeasts Isolated from many extreme environments.</title>
        <authorList>
            <person name="Coleine C."/>
            <person name="Stajich J.E."/>
            <person name="Selbmann L."/>
        </authorList>
    </citation>
    <scope>NUCLEOTIDE SEQUENCE [LARGE SCALE GENOMIC DNA]</scope>
    <source>
        <strain evidence="6 7">CCFEE 5885</strain>
    </source>
</reference>
<keyword evidence="4" id="KW-0804">Transcription</keyword>
<comment type="caution">
    <text evidence="6">The sequence shown here is derived from an EMBL/GenBank/DDBJ whole genome shotgun (WGS) entry which is preliminary data.</text>
</comment>